<dbReference type="SUPFAM" id="SSF54197">
    <property type="entry name" value="HIT-like"/>
    <property type="match status" value="1"/>
</dbReference>
<dbReference type="STRING" id="344612.A1CTB4"/>
<evidence type="ECO:0000313" key="5">
    <source>
        <dbReference type="Proteomes" id="UP000006701"/>
    </source>
</evidence>
<organism evidence="4 5">
    <name type="scientific">Aspergillus clavatus (strain ATCC 1007 / CBS 513.65 / DSM 816 / NCTC 3887 / NRRL 1 / QM 1276 / 107)</name>
    <dbReference type="NCBI Taxonomy" id="344612"/>
    <lineage>
        <taxon>Eukaryota</taxon>
        <taxon>Fungi</taxon>
        <taxon>Dikarya</taxon>
        <taxon>Ascomycota</taxon>
        <taxon>Pezizomycotina</taxon>
        <taxon>Eurotiomycetes</taxon>
        <taxon>Eurotiomycetidae</taxon>
        <taxon>Eurotiales</taxon>
        <taxon>Aspergillaceae</taxon>
        <taxon>Aspergillus</taxon>
        <taxon>Aspergillus subgen. Fumigati</taxon>
    </lineage>
</organism>
<dbReference type="PANTHER" id="PTHR12072">
    <property type="entry name" value="CWF19, CELL CYCLE CONTROL PROTEIN"/>
    <property type="match status" value="1"/>
</dbReference>
<proteinExistence type="predicted"/>
<sequence>MASKIIVVGGVNCELREVFTKLAKLQVKQNFSFAIVAGDLFGDCSTEHELDEIAALLQGNINVPLPTYFGLGSRPLPTRIVERIEENDEVCPNLYFLGKRGTLKTAEGIRLVALGGNLETEDKSTNKYHPGYTESDARALYGAHSADILITHQWPKGIRIGSNVPLPDDAKVPEEVQCVADLCSTLKPRYHLSSSDGFFYEREPFFHMPSEDNPDVKPLTRFISLASYSKTSKQKWMYAFTLDPKAPPPLTIPVGATATPFAPIQAKRKALPPQRDSYRRFAVDDDTHQRPRKRARAPPPGPEQCFFCLSNPNLATHLITSIGNESYLTTAKGPLPTSKTFPDLGFPGHILIIPFTHTPTLSAITDESARHTTYDEMHRYRTALHSMLARRAHNTLGAVTWEVSRANGIHVHWQFLPVPADLIRRGLVDAAFKVEAENLAYPKFEHPQSSADPSSEPGDFFRLWIWEPSSSSSSESGGDGTAGTEKTLLLPLGAEFRFDIQFGRRVMAKLLELEKRMNWKDGVQAQEEEEADAAAFKEAFKEFDFSLQE</sequence>
<dbReference type="GO" id="GO:0000398">
    <property type="term" value="P:mRNA splicing, via spliceosome"/>
    <property type="evidence" value="ECO:0007669"/>
    <property type="project" value="TreeGrafter"/>
</dbReference>
<dbReference type="Pfam" id="PF04676">
    <property type="entry name" value="CwfJ_C_2"/>
    <property type="match status" value="1"/>
</dbReference>
<dbReference type="VEuPathDB" id="FungiDB:ACLA_082420"/>
<feature type="domain" description="Cwf19-like C-terminal" evidence="3">
    <location>
        <begin position="302"/>
        <end position="424"/>
    </location>
</feature>
<evidence type="ECO:0000259" key="2">
    <source>
        <dbReference type="Pfam" id="PF04676"/>
    </source>
</evidence>
<keyword evidence="5" id="KW-1185">Reference proteome</keyword>
<dbReference type="PANTHER" id="PTHR12072:SF4">
    <property type="entry name" value="CWF19-LIKE PROTEIN 1"/>
    <property type="match status" value="1"/>
</dbReference>
<dbReference type="KEGG" id="act:ACLA_082420"/>
<dbReference type="InterPro" id="IPR006768">
    <property type="entry name" value="Cwf19-like_C_dom-1"/>
</dbReference>
<dbReference type="CDD" id="cd07380">
    <property type="entry name" value="MPP_CWF19_N"/>
    <property type="match status" value="1"/>
</dbReference>
<evidence type="ECO:0000313" key="4">
    <source>
        <dbReference type="EMBL" id="EAW06551.1"/>
    </source>
</evidence>
<feature type="region of interest" description="Disordered" evidence="1">
    <location>
        <begin position="267"/>
        <end position="301"/>
    </location>
</feature>
<dbReference type="HOGENOM" id="CLU_019955_3_0_1"/>
<dbReference type="GO" id="GO:0000974">
    <property type="term" value="C:Prp19 complex"/>
    <property type="evidence" value="ECO:0007669"/>
    <property type="project" value="EnsemblFungi"/>
</dbReference>
<dbReference type="InterPro" id="IPR029052">
    <property type="entry name" value="Metallo-depent_PP-like"/>
</dbReference>
<dbReference type="GeneID" id="4699908"/>
<dbReference type="RefSeq" id="XP_001267977.1">
    <property type="nucleotide sequence ID" value="XM_001267976.1"/>
</dbReference>
<dbReference type="Pfam" id="PF04677">
    <property type="entry name" value="CwfJ_C_1"/>
    <property type="match status" value="1"/>
</dbReference>
<name>A1CTB4_ASPCL</name>
<dbReference type="InterPro" id="IPR006767">
    <property type="entry name" value="Cwf19-like_C_dom-2"/>
</dbReference>
<dbReference type="Proteomes" id="UP000006701">
    <property type="component" value="Unassembled WGS sequence"/>
</dbReference>
<dbReference type="GO" id="GO:0071014">
    <property type="term" value="C:post-mRNA release spliceosomal complex"/>
    <property type="evidence" value="ECO:0007669"/>
    <property type="project" value="EnsemblFungi"/>
</dbReference>
<dbReference type="GO" id="GO:0061632">
    <property type="term" value="F:RNA lariat debranching enzyme activator activity"/>
    <property type="evidence" value="ECO:0007669"/>
    <property type="project" value="TreeGrafter"/>
</dbReference>
<accession>A1CTB4</accession>
<dbReference type="eggNOG" id="KOG2476">
    <property type="taxonomic scope" value="Eukaryota"/>
</dbReference>
<dbReference type="OMA" id="IVPITHY"/>
<dbReference type="InterPro" id="IPR036265">
    <property type="entry name" value="HIT-like_sf"/>
</dbReference>
<protein>
    <submittedName>
        <fullName evidence="4">CwfJ domain protein</fullName>
    </submittedName>
</protein>
<dbReference type="AlphaFoldDB" id="A1CTB4"/>
<dbReference type="OrthoDB" id="444325at2759"/>
<evidence type="ECO:0000256" key="1">
    <source>
        <dbReference type="SAM" id="MobiDB-lite"/>
    </source>
</evidence>
<evidence type="ECO:0000259" key="3">
    <source>
        <dbReference type="Pfam" id="PF04677"/>
    </source>
</evidence>
<reference evidence="4 5" key="1">
    <citation type="journal article" date="2008" name="PLoS Genet.">
        <title>Genomic islands in the pathogenic filamentous fungus Aspergillus fumigatus.</title>
        <authorList>
            <person name="Fedorova N.D."/>
            <person name="Khaldi N."/>
            <person name="Joardar V.S."/>
            <person name="Maiti R."/>
            <person name="Amedeo P."/>
            <person name="Anderson M.J."/>
            <person name="Crabtree J."/>
            <person name="Silva J.C."/>
            <person name="Badger J.H."/>
            <person name="Albarraq A."/>
            <person name="Angiuoli S."/>
            <person name="Bussey H."/>
            <person name="Bowyer P."/>
            <person name="Cotty P.J."/>
            <person name="Dyer P.S."/>
            <person name="Egan A."/>
            <person name="Galens K."/>
            <person name="Fraser-Liggett C.M."/>
            <person name="Haas B.J."/>
            <person name="Inman J.M."/>
            <person name="Kent R."/>
            <person name="Lemieux S."/>
            <person name="Malavazi I."/>
            <person name="Orvis J."/>
            <person name="Roemer T."/>
            <person name="Ronning C.M."/>
            <person name="Sundaram J.P."/>
            <person name="Sutton G."/>
            <person name="Turner G."/>
            <person name="Venter J.C."/>
            <person name="White O.R."/>
            <person name="Whitty B.R."/>
            <person name="Youngman P."/>
            <person name="Wolfe K.H."/>
            <person name="Goldman G.H."/>
            <person name="Wortman J.R."/>
            <person name="Jiang B."/>
            <person name="Denning D.W."/>
            <person name="Nierman W.C."/>
        </authorList>
    </citation>
    <scope>NUCLEOTIDE SEQUENCE [LARGE SCALE GENOMIC DNA]</scope>
    <source>
        <strain evidence="5">ATCC 1007 / CBS 513.65 / DSM 816 / NCTC 3887 / NRRL 1</strain>
    </source>
</reference>
<feature type="compositionally biased region" description="Basic and acidic residues" evidence="1">
    <location>
        <begin position="276"/>
        <end position="289"/>
    </location>
</feature>
<dbReference type="InterPro" id="IPR040194">
    <property type="entry name" value="Cwf19-like"/>
</dbReference>
<feature type="domain" description="Cwf19-like protein C-terminal" evidence="2">
    <location>
        <begin position="491"/>
        <end position="545"/>
    </location>
</feature>
<dbReference type="SUPFAM" id="SSF56300">
    <property type="entry name" value="Metallo-dependent phosphatases"/>
    <property type="match status" value="1"/>
</dbReference>
<gene>
    <name evidence="4" type="ORF">ACLA_082420</name>
</gene>
<dbReference type="EMBL" id="DS027060">
    <property type="protein sequence ID" value="EAW06551.1"/>
    <property type="molecule type" value="Genomic_DNA"/>
</dbReference>